<feature type="transmembrane region" description="Helical" evidence="6">
    <location>
        <begin position="73"/>
        <end position="93"/>
    </location>
</feature>
<dbReference type="Proteomes" id="UP001199106">
    <property type="component" value="Unassembled WGS sequence"/>
</dbReference>
<dbReference type="PROSITE" id="PS50850">
    <property type="entry name" value="MFS"/>
    <property type="match status" value="1"/>
</dbReference>
<dbReference type="EMBL" id="JAANER010000004">
    <property type="protein sequence ID" value="KAG9190074.1"/>
    <property type="molecule type" value="Genomic_DNA"/>
</dbReference>
<dbReference type="GO" id="GO:0005886">
    <property type="term" value="C:plasma membrane"/>
    <property type="evidence" value="ECO:0007669"/>
    <property type="project" value="TreeGrafter"/>
</dbReference>
<proteinExistence type="predicted"/>
<sequence length="343" mass="37770">MGFAYANALYDRTGCAVVRERYAQRMLVCQHPSPLRKARRRVLNVADIQAKIAVPASETAIPYTVFTKTERRMITWLIGCSMFFSPFAANIYFACLDEIQHAVGVSHSLINLTITTYLIMQAIAPASCGDLADNLGRRPVYLITFIIHVCVDLGLALQQNYAASMVLRGTQSFGCSATIATGYRVIAHVTTPATRGSMLGPAMIATNLGPTTGPLVGGVMATRAGWRWAFRLFVIARTAFLVVLFLILLETGRNVVGNGSVAAPKWHRPLLQSFRQRQLAAPGDEKPWEKRDLIPNPFKALLVCFHRDTATVLSISALYYAAYYCIQASIPAISMEIYSLDEL</sequence>
<keyword evidence="2" id="KW-0813">Transport</keyword>
<dbReference type="Gene3D" id="1.20.1250.20">
    <property type="entry name" value="MFS general substrate transporter like domains"/>
    <property type="match status" value="1"/>
</dbReference>
<feature type="transmembrane region" description="Helical" evidence="6">
    <location>
        <begin position="228"/>
        <end position="249"/>
    </location>
</feature>
<evidence type="ECO:0000256" key="5">
    <source>
        <dbReference type="ARBA" id="ARBA00023136"/>
    </source>
</evidence>
<keyword evidence="9" id="KW-1185">Reference proteome</keyword>
<comment type="caution">
    <text evidence="8">The sequence shown here is derived from an EMBL/GenBank/DDBJ whole genome shotgun (WGS) entry which is preliminary data.</text>
</comment>
<evidence type="ECO:0000313" key="8">
    <source>
        <dbReference type="EMBL" id="KAG9190074.1"/>
    </source>
</evidence>
<organism evidence="8 9">
    <name type="scientific">Alternaria panax</name>
    <dbReference type="NCBI Taxonomy" id="48097"/>
    <lineage>
        <taxon>Eukaryota</taxon>
        <taxon>Fungi</taxon>
        <taxon>Dikarya</taxon>
        <taxon>Ascomycota</taxon>
        <taxon>Pezizomycotina</taxon>
        <taxon>Dothideomycetes</taxon>
        <taxon>Pleosporomycetidae</taxon>
        <taxon>Pleosporales</taxon>
        <taxon>Pleosporineae</taxon>
        <taxon>Pleosporaceae</taxon>
        <taxon>Alternaria</taxon>
        <taxon>Alternaria sect. Panax</taxon>
    </lineage>
</organism>
<protein>
    <recommendedName>
        <fullName evidence="7">Major facilitator superfamily (MFS) profile domain-containing protein</fullName>
    </recommendedName>
</protein>
<dbReference type="InterPro" id="IPR036259">
    <property type="entry name" value="MFS_trans_sf"/>
</dbReference>
<dbReference type="PANTHER" id="PTHR23502">
    <property type="entry name" value="MAJOR FACILITATOR SUPERFAMILY"/>
    <property type="match status" value="1"/>
</dbReference>
<evidence type="ECO:0000256" key="2">
    <source>
        <dbReference type="ARBA" id="ARBA00022448"/>
    </source>
</evidence>
<dbReference type="PANTHER" id="PTHR23502:SF51">
    <property type="entry name" value="QUINIDINE RESISTANCE PROTEIN 1-RELATED"/>
    <property type="match status" value="1"/>
</dbReference>
<feature type="transmembrane region" description="Helical" evidence="6">
    <location>
        <begin position="99"/>
        <end position="119"/>
    </location>
</feature>
<accession>A0AAD4FGG5</accession>
<gene>
    <name evidence="8" type="ORF">G6011_08162</name>
</gene>
<reference evidence="8" key="1">
    <citation type="submission" date="2021-07" db="EMBL/GenBank/DDBJ databases">
        <title>Genome Resource of American Ginseng Black Spot Pathogen Alternaria panax.</title>
        <authorList>
            <person name="Qiu C."/>
            <person name="Wang W."/>
            <person name="Liu Z."/>
        </authorList>
    </citation>
    <scope>NUCLEOTIDE SEQUENCE</scope>
    <source>
        <strain evidence="8">BNCC115425</strain>
    </source>
</reference>
<evidence type="ECO:0000256" key="4">
    <source>
        <dbReference type="ARBA" id="ARBA00022989"/>
    </source>
</evidence>
<dbReference type="InterPro" id="IPR011701">
    <property type="entry name" value="MFS"/>
</dbReference>
<dbReference type="AlphaFoldDB" id="A0AAD4FGG5"/>
<dbReference type="SUPFAM" id="SSF103473">
    <property type="entry name" value="MFS general substrate transporter"/>
    <property type="match status" value="1"/>
</dbReference>
<evidence type="ECO:0000313" key="9">
    <source>
        <dbReference type="Proteomes" id="UP001199106"/>
    </source>
</evidence>
<feature type="domain" description="Major facilitator superfamily (MFS) profile" evidence="7">
    <location>
        <begin position="74"/>
        <end position="343"/>
    </location>
</feature>
<comment type="subcellular location">
    <subcellularLocation>
        <location evidence="1">Membrane</location>
        <topology evidence="1">Multi-pass membrane protein</topology>
    </subcellularLocation>
</comment>
<dbReference type="GO" id="GO:0022857">
    <property type="term" value="F:transmembrane transporter activity"/>
    <property type="evidence" value="ECO:0007669"/>
    <property type="project" value="InterPro"/>
</dbReference>
<evidence type="ECO:0000256" key="3">
    <source>
        <dbReference type="ARBA" id="ARBA00022692"/>
    </source>
</evidence>
<evidence type="ECO:0000259" key="7">
    <source>
        <dbReference type="PROSITE" id="PS50850"/>
    </source>
</evidence>
<keyword evidence="4 6" id="KW-1133">Transmembrane helix</keyword>
<feature type="transmembrane region" description="Helical" evidence="6">
    <location>
        <begin position="140"/>
        <end position="157"/>
    </location>
</feature>
<keyword evidence="3 6" id="KW-0812">Transmembrane</keyword>
<keyword evidence="5 6" id="KW-0472">Membrane</keyword>
<evidence type="ECO:0000256" key="1">
    <source>
        <dbReference type="ARBA" id="ARBA00004141"/>
    </source>
</evidence>
<dbReference type="Pfam" id="PF07690">
    <property type="entry name" value="MFS_1"/>
    <property type="match status" value="1"/>
</dbReference>
<evidence type="ECO:0000256" key="6">
    <source>
        <dbReference type="SAM" id="Phobius"/>
    </source>
</evidence>
<dbReference type="InterPro" id="IPR020846">
    <property type="entry name" value="MFS_dom"/>
</dbReference>
<name>A0AAD4FGG5_9PLEO</name>